<accession>A0ABV1UHM7</accession>
<dbReference type="RefSeq" id="WP_352065473.1">
    <property type="nucleotide sequence ID" value="NZ_JBEPAZ010000054.1"/>
</dbReference>
<evidence type="ECO:0000313" key="2">
    <source>
        <dbReference type="Proteomes" id="UP001470023"/>
    </source>
</evidence>
<gene>
    <name evidence="1" type="ORF">ABT272_36670</name>
</gene>
<protein>
    <submittedName>
        <fullName evidence="1">Uncharacterized protein</fullName>
    </submittedName>
</protein>
<dbReference type="EMBL" id="JBEPAZ010000054">
    <property type="protein sequence ID" value="MER6433218.1"/>
    <property type="molecule type" value="Genomic_DNA"/>
</dbReference>
<proteinExistence type="predicted"/>
<sequence length="70" mass="7967">MHSNHSEPGRYHLLLTSHGQPVQHGWWNSETIARGKLARWVGAYGTMPGGRITLTDEDTDRVLQTWPDEN</sequence>
<evidence type="ECO:0000313" key="1">
    <source>
        <dbReference type="EMBL" id="MER6433218.1"/>
    </source>
</evidence>
<reference evidence="1 2" key="1">
    <citation type="submission" date="2024-06" db="EMBL/GenBank/DDBJ databases">
        <title>The Natural Products Discovery Center: Release of the First 8490 Sequenced Strains for Exploring Actinobacteria Biosynthetic Diversity.</title>
        <authorList>
            <person name="Kalkreuter E."/>
            <person name="Kautsar S.A."/>
            <person name="Yang D."/>
            <person name="Bader C.D."/>
            <person name="Teijaro C.N."/>
            <person name="Fluegel L."/>
            <person name="Davis C.M."/>
            <person name="Simpson J.R."/>
            <person name="Lauterbach L."/>
            <person name="Steele A.D."/>
            <person name="Gui C."/>
            <person name="Meng S."/>
            <person name="Li G."/>
            <person name="Viehrig K."/>
            <person name="Ye F."/>
            <person name="Su P."/>
            <person name="Kiefer A.F."/>
            <person name="Nichols A."/>
            <person name="Cepeda A.J."/>
            <person name="Yan W."/>
            <person name="Fan B."/>
            <person name="Jiang Y."/>
            <person name="Adhikari A."/>
            <person name="Zheng C.-J."/>
            <person name="Schuster L."/>
            <person name="Cowan T.M."/>
            <person name="Smanski M.J."/>
            <person name="Chevrette M.G."/>
            <person name="De Carvalho L.P.S."/>
            <person name="Shen B."/>
        </authorList>
    </citation>
    <scope>NUCLEOTIDE SEQUENCE [LARGE SCALE GENOMIC DNA]</scope>
    <source>
        <strain evidence="1 2">NPDC001166</strain>
    </source>
</reference>
<organism evidence="1 2">
    <name type="scientific">Streptomyces sp. 900105245</name>
    <dbReference type="NCBI Taxonomy" id="3154379"/>
    <lineage>
        <taxon>Bacteria</taxon>
        <taxon>Bacillati</taxon>
        <taxon>Actinomycetota</taxon>
        <taxon>Actinomycetes</taxon>
        <taxon>Kitasatosporales</taxon>
        <taxon>Streptomycetaceae</taxon>
        <taxon>Streptomyces</taxon>
    </lineage>
</organism>
<keyword evidence="2" id="KW-1185">Reference proteome</keyword>
<dbReference type="Proteomes" id="UP001470023">
    <property type="component" value="Unassembled WGS sequence"/>
</dbReference>
<comment type="caution">
    <text evidence="1">The sequence shown here is derived from an EMBL/GenBank/DDBJ whole genome shotgun (WGS) entry which is preliminary data.</text>
</comment>
<name>A0ABV1UHM7_9ACTN</name>